<dbReference type="InterPro" id="IPR001466">
    <property type="entry name" value="Beta-lactam-related"/>
</dbReference>
<dbReference type="SUPFAM" id="SSF56601">
    <property type="entry name" value="beta-lactamase/transpeptidase-like"/>
    <property type="match status" value="1"/>
</dbReference>
<evidence type="ECO:0000313" key="2">
    <source>
        <dbReference type="EMBL" id="RMO01063.1"/>
    </source>
</evidence>
<protein>
    <submittedName>
        <fullName evidence="2">Beta-lactamase</fullName>
    </submittedName>
</protein>
<reference evidence="2 3" key="1">
    <citation type="submission" date="2018-08" db="EMBL/GenBank/DDBJ databases">
        <title>Recombination of ecologically and evolutionarily significant loci maintains genetic cohesion in the Pseudomonas syringae species complex.</title>
        <authorList>
            <person name="Dillon M."/>
            <person name="Thakur S."/>
            <person name="Almeida R.N.D."/>
            <person name="Weir B.S."/>
            <person name="Guttman D.S."/>
        </authorList>
    </citation>
    <scope>NUCLEOTIDE SEQUENCE [LARGE SCALE GENOMIC DNA]</scope>
    <source>
        <strain evidence="2 3">1089_5</strain>
    </source>
</reference>
<feature type="domain" description="Beta-lactamase-related" evidence="1">
    <location>
        <begin position="37"/>
        <end position="272"/>
    </location>
</feature>
<dbReference type="InterPro" id="IPR050491">
    <property type="entry name" value="AmpC-like"/>
</dbReference>
<evidence type="ECO:0000259" key="1">
    <source>
        <dbReference type="Pfam" id="PF00144"/>
    </source>
</evidence>
<dbReference type="EMBL" id="RBPL01000027">
    <property type="protein sequence ID" value="RMO01063.1"/>
    <property type="molecule type" value="Genomic_DNA"/>
</dbReference>
<dbReference type="AlphaFoldDB" id="A0A3M3RX91"/>
<dbReference type="Proteomes" id="UP000278062">
    <property type="component" value="Unassembled WGS sequence"/>
</dbReference>
<dbReference type="InterPro" id="IPR012338">
    <property type="entry name" value="Beta-lactam/transpept-like"/>
</dbReference>
<name>A0A3M3RX91_9PSED</name>
<accession>A0A3M3RX91</accession>
<proteinExistence type="predicted"/>
<dbReference type="PANTHER" id="PTHR46825:SF9">
    <property type="entry name" value="BETA-LACTAMASE-RELATED DOMAIN-CONTAINING PROTEIN"/>
    <property type="match status" value="1"/>
</dbReference>
<sequence length="320" mass="34423">MAPRKPILVSSLFPTGCLHMFCSTILNGQHLPTEHSDVVVPWWSFTKPVLATAALSLVRDGLIQLDDPVQEGPFTLRQLLKHQAGLADYSELPEYHAAVAEGHIPWPAAEMMRRLDATRLRYAPGNGWRYSNAGYMLVARLIERVTGLSLEKALTRRVLLPLGVTQSRLAKAQEDLAEVFPANLSSYHPGWVYHGLLVGPLSESSILLDRLLTSQLLPISLLQDMQDAIALGGPIPGRPWATPGYGLGLMIGGTNGGLTLTGHTGVGPGGVIAVFHCSSGHNVATCSVFDEHGDEGQVEAEVLEQLLIAVGAQRAIGDVR</sequence>
<comment type="caution">
    <text evidence="2">The sequence shown here is derived from an EMBL/GenBank/DDBJ whole genome shotgun (WGS) entry which is preliminary data.</text>
</comment>
<evidence type="ECO:0000313" key="3">
    <source>
        <dbReference type="Proteomes" id="UP000278062"/>
    </source>
</evidence>
<organism evidence="2 3">
    <name type="scientific">Pseudomonas syringae pv. apii</name>
    <dbReference type="NCBI Taxonomy" id="81036"/>
    <lineage>
        <taxon>Bacteria</taxon>
        <taxon>Pseudomonadati</taxon>
        <taxon>Pseudomonadota</taxon>
        <taxon>Gammaproteobacteria</taxon>
        <taxon>Pseudomonadales</taxon>
        <taxon>Pseudomonadaceae</taxon>
        <taxon>Pseudomonas</taxon>
    </lineage>
</organism>
<dbReference type="Gene3D" id="3.40.710.10">
    <property type="entry name" value="DD-peptidase/beta-lactamase superfamily"/>
    <property type="match status" value="1"/>
</dbReference>
<dbReference type="Pfam" id="PF00144">
    <property type="entry name" value="Beta-lactamase"/>
    <property type="match status" value="1"/>
</dbReference>
<gene>
    <name evidence="2" type="ORF">ALQ49_05610</name>
</gene>
<dbReference type="PANTHER" id="PTHR46825">
    <property type="entry name" value="D-ALANYL-D-ALANINE-CARBOXYPEPTIDASE/ENDOPEPTIDASE AMPH"/>
    <property type="match status" value="1"/>
</dbReference>